<evidence type="ECO:0000256" key="1">
    <source>
        <dbReference type="SAM" id="Phobius"/>
    </source>
</evidence>
<reference evidence="3" key="2">
    <citation type="journal article" date="2018" name="Genome Announc.">
        <title>Draft Genome Sequence of Rhodococcus opacus Strain 04-OD7, Which Can Mobilize Phosphate.</title>
        <authorList>
            <person name="Zheng B.X."/>
            <person name="Zhang H.K."/>
            <person name="Ding K."/>
        </authorList>
    </citation>
    <scope>NUCLEOTIDE SEQUENCE</scope>
    <source>
        <strain evidence="3">04-OD7</strain>
    </source>
</reference>
<dbReference type="PANTHER" id="PTHR34989">
    <property type="entry name" value="PROTEIN HDED"/>
    <property type="match status" value="1"/>
</dbReference>
<feature type="transmembrane region" description="Helical" evidence="1">
    <location>
        <begin position="158"/>
        <end position="181"/>
    </location>
</feature>
<dbReference type="Proteomes" id="UP000239290">
    <property type="component" value="Unassembled WGS sequence"/>
</dbReference>
<dbReference type="PANTHER" id="PTHR34989:SF1">
    <property type="entry name" value="PROTEIN HDED"/>
    <property type="match status" value="1"/>
</dbReference>
<dbReference type="eggNOG" id="COG3247">
    <property type="taxonomic scope" value="Bacteria"/>
</dbReference>
<reference evidence="2 4" key="1">
    <citation type="submission" date="2014-07" db="EMBL/GenBank/DDBJ databases">
        <title>Genome Sequence of Rhodococcus opacus Strain R7, a Biodegrader of Mono- and Polycyclic Aromatic Hydrocarbons.</title>
        <authorList>
            <person name="Di Gennaro P."/>
            <person name="Zampolli J."/>
            <person name="Presti I."/>
            <person name="Cappelletti M."/>
            <person name="D'Ursi P."/>
            <person name="Orro A."/>
            <person name="Mezzelani A."/>
            <person name="Milanesi L."/>
        </authorList>
    </citation>
    <scope>NUCLEOTIDE SEQUENCE [LARGE SCALE GENOMIC DNA]</scope>
    <source>
        <strain evidence="2 4">R7</strain>
    </source>
</reference>
<keyword evidence="1" id="KW-1133">Transmembrane helix</keyword>
<feature type="transmembrane region" description="Helical" evidence="1">
    <location>
        <begin position="133"/>
        <end position="152"/>
    </location>
</feature>
<keyword evidence="1" id="KW-0812">Transmembrane</keyword>
<sequence length="185" mass="19323">MSTSIPESSVTAARRTLTGLTVVLGLLTLGLGIAVLVWPHVTLTVLAVLIAIQFFGFGIVQIIRAFADVEAGGAARTLVGVSGALAILLAFLVLRSPLQTVVIIALVVGAWWVFRGVLEIVEGASGSVADRGLTIVLGVISVVAGGFVLLQPELSLEVFVIVVGVWMVLYGIIIVITPIVLSRMR</sequence>
<dbReference type="InterPro" id="IPR052712">
    <property type="entry name" value="Acid_resist_chaperone_HdeD"/>
</dbReference>
<dbReference type="AlphaFoldDB" id="A0A076EI31"/>
<dbReference type="Proteomes" id="UP000028488">
    <property type="component" value="Chromosome"/>
</dbReference>
<protein>
    <submittedName>
        <fullName evidence="2">Membrane protein</fullName>
    </submittedName>
</protein>
<dbReference type="InterPro" id="IPR005325">
    <property type="entry name" value="DUF308_memb"/>
</dbReference>
<feature type="transmembrane region" description="Helical" evidence="1">
    <location>
        <begin position="20"/>
        <end position="38"/>
    </location>
</feature>
<keyword evidence="1" id="KW-0472">Membrane</keyword>
<feature type="transmembrane region" description="Helical" evidence="1">
    <location>
        <begin position="75"/>
        <end position="94"/>
    </location>
</feature>
<dbReference type="EMBL" id="PUIO01000003">
    <property type="protein sequence ID" value="PQP26458.1"/>
    <property type="molecule type" value="Genomic_DNA"/>
</dbReference>
<gene>
    <name evidence="3" type="ORF">C5613_03880</name>
    <name evidence="2" type="ORF">EP51_09035</name>
</gene>
<dbReference type="EMBL" id="CP008947">
    <property type="protein sequence ID" value="AII04738.1"/>
    <property type="molecule type" value="Genomic_DNA"/>
</dbReference>
<evidence type="ECO:0000313" key="3">
    <source>
        <dbReference type="EMBL" id="PQP26458.1"/>
    </source>
</evidence>
<dbReference type="GO" id="GO:0005886">
    <property type="term" value="C:plasma membrane"/>
    <property type="evidence" value="ECO:0007669"/>
    <property type="project" value="TreeGrafter"/>
</dbReference>
<evidence type="ECO:0000313" key="5">
    <source>
        <dbReference type="Proteomes" id="UP000239290"/>
    </source>
</evidence>
<organism evidence="2 4">
    <name type="scientific">Rhodococcus opacus</name>
    <name type="common">Nocardia opaca</name>
    <dbReference type="NCBI Taxonomy" id="37919"/>
    <lineage>
        <taxon>Bacteria</taxon>
        <taxon>Bacillati</taxon>
        <taxon>Actinomycetota</taxon>
        <taxon>Actinomycetes</taxon>
        <taxon>Mycobacteriales</taxon>
        <taxon>Nocardiaceae</taxon>
        <taxon>Rhodococcus</taxon>
    </lineage>
</organism>
<feature type="transmembrane region" description="Helical" evidence="1">
    <location>
        <begin position="44"/>
        <end position="63"/>
    </location>
</feature>
<feature type="transmembrane region" description="Helical" evidence="1">
    <location>
        <begin position="100"/>
        <end position="121"/>
    </location>
</feature>
<reference evidence="3" key="4">
    <citation type="submission" date="2018-02" db="EMBL/GenBank/DDBJ databases">
        <authorList>
            <person name="Cohen D.B."/>
            <person name="Kent A.D."/>
        </authorList>
    </citation>
    <scope>NUCLEOTIDE SEQUENCE</scope>
    <source>
        <strain evidence="3">04-OD7</strain>
    </source>
</reference>
<accession>A0A076EI31</accession>
<evidence type="ECO:0000313" key="2">
    <source>
        <dbReference type="EMBL" id="AII04738.1"/>
    </source>
</evidence>
<dbReference type="Pfam" id="PF03729">
    <property type="entry name" value="DUF308"/>
    <property type="match status" value="2"/>
</dbReference>
<reference evidence="5" key="3">
    <citation type="submission" date="2018-02" db="EMBL/GenBank/DDBJ databases">
        <title>Draft genome sequencing of Rhodococcus opacus KU647198.</title>
        <authorList>
            <person name="Zheng B.-X."/>
        </authorList>
    </citation>
    <scope>NUCLEOTIDE SEQUENCE [LARGE SCALE GENOMIC DNA]</scope>
    <source>
        <strain evidence="5">04-OD7</strain>
    </source>
</reference>
<proteinExistence type="predicted"/>
<dbReference type="RefSeq" id="WP_005264683.1">
    <property type="nucleotide sequence ID" value="NZ_CP008947.1"/>
</dbReference>
<evidence type="ECO:0000313" key="4">
    <source>
        <dbReference type="Proteomes" id="UP000028488"/>
    </source>
</evidence>
<name>A0A076EI31_RHOOP</name>